<reference evidence="2" key="1">
    <citation type="journal article" date="2014" name="Int. J. Syst. Evol. Microbiol.">
        <title>Complete genome of a new Firmicutes species belonging to the dominant human colonic microbiota ('Ruminococcus bicirculans') reveals two chromosomes and a selective capacity to utilize plant glucans.</title>
        <authorList>
            <consortium name="NISC Comparative Sequencing Program"/>
            <person name="Wegmann U."/>
            <person name="Louis P."/>
            <person name="Goesmann A."/>
            <person name="Henrissat B."/>
            <person name="Duncan S.H."/>
            <person name="Flint H.J."/>
        </authorList>
    </citation>
    <scope>NUCLEOTIDE SEQUENCE</scope>
    <source>
        <strain evidence="2">NBRC 103408</strain>
    </source>
</reference>
<name>A0ABQ5U6Y1_9PROT</name>
<evidence type="ECO:0000259" key="1">
    <source>
        <dbReference type="Pfam" id="PF01738"/>
    </source>
</evidence>
<dbReference type="InterPro" id="IPR051049">
    <property type="entry name" value="Dienelactone_hydrolase-like"/>
</dbReference>
<dbReference type="InterPro" id="IPR002925">
    <property type="entry name" value="Dienelactn_hydro"/>
</dbReference>
<dbReference type="Pfam" id="PF01738">
    <property type="entry name" value="DLH"/>
    <property type="match status" value="1"/>
</dbReference>
<dbReference type="RefSeq" id="WP_169560277.1">
    <property type="nucleotide sequence ID" value="NZ_BSNF01000006.1"/>
</dbReference>
<sequence>MGKMIEISAADGHRLQAYLSPAAGTPKGGVVILQEIFGVNGHIQDVCNRFASHGYTAIAPALFDREQRNVDLGYDEAGMKEGIRLKNSIRDEDALLDIEAARQTIADVGSVSCIGYCWGGRLAYLAACNLPAFAKAIGYYGGGIIGLIDQKPQIPTMLHFGDQDHAIPMTDVDTIMNAHPEVRTYIYQAQHGFNCDKRSSYNAAAAKLALDRSMQFLSES</sequence>
<feature type="domain" description="Dienelactone hydrolase" evidence="1">
    <location>
        <begin position="16"/>
        <end position="219"/>
    </location>
</feature>
<keyword evidence="3" id="KW-1185">Reference proteome</keyword>
<accession>A0ABQ5U6Y1</accession>
<dbReference type="InterPro" id="IPR029058">
    <property type="entry name" value="AB_hydrolase_fold"/>
</dbReference>
<dbReference type="Proteomes" id="UP001161409">
    <property type="component" value="Unassembled WGS sequence"/>
</dbReference>
<reference evidence="2" key="2">
    <citation type="submission" date="2023-01" db="EMBL/GenBank/DDBJ databases">
        <title>Draft genome sequence of Sneathiella chinensis strain NBRC 103408.</title>
        <authorList>
            <person name="Sun Q."/>
            <person name="Mori K."/>
        </authorList>
    </citation>
    <scope>NUCLEOTIDE SEQUENCE</scope>
    <source>
        <strain evidence="2">NBRC 103408</strain>
    </source>
</reference>
<protein>
    <submittedName>
        <fullName evidence="2">Carboxymethylenebutenolidase</fullName>
    </submittedName>
</protein>
<dbReference type="SUPFAM" id="SSF53474">
    <property type="entry name" value="alpha/beta-Hydrolases"/>
    <property type="match status" value="1"/>
</dbReference>
<dbReference type="EMBL" id="BSNF01000006">
    <property type="protein sequence ID" value="GLQ06221.1"/>
    <property type="molecule type" value="Genomic_DNA"/>
</dbReference>
<proteinExistence type="predicted"/>
<evidence type="ECO:0000313" key="3">
    <source>
        <dbReference type="Proteomes" id="UP001161409"/>
    </source>
</evidence>
<evidence type="ECO:0000313" key="2">
    <source>
        <dbReference type="EMBL" id="GLQ06221.1"/>
    </source>
</evidence>
<gene>
    <name evidence="2" type="ORF">GCM10007924_14420</name>
</gene>
<dbReference type="Gene3D" id="3.40.50.1820">
    <property type="entry name" value="alpha/beta hydrolase"/>
    <property type="match status" value="1"/>
</dbReference>
<comment type="caution">
    <text evidence="2">The sequence shown here is derived from an EMBL/GenBank/DDBJ whole genome shotgun (WGS) entry which is preliminary data.</text>
</comment>
<organism evidence="2 3">
    <name type="scientific">Sneathiella chinensis</name>
    <dbReference type="NCBI Taxonomy" id="349750"/>
    <lineage>
        <taxon>Bacteria</taxon>
        <taxon>Pseudomonadati</taxon>
        <taxon>Pseudomonadota</taxon>
        <taxon>Alphaproteobacteria</taxon>
        <taxon>Sneathiellales</taxon>
        <taxon>Sneathiellaceae</taxon>
        <taxon>Sneathiella</taxon>
    </lineage>
</organism>
<dbReference type="PANTHER" id="PTHR46623">
    <property type="entry name" value="CARBOXYMETHYLENEBUTENOLIDASE-RELATED"/>
    <property type="match status" value="1"/>
</dbReference>
<dbReference type="PANTHER" id="PTHR46623:SF6">
    <property type="entry name" value="ALPHA_BETA-HYDROLASES SUPERFAMILY PROTEIN"/>
    <property type="match status" value="1"/>
</dbReference>